<organism evidence="2 3">
    <name type="scientific">Kitasatospora purpeofusca</name>
    <dbReference type="NCBI Taxonomy" id="67352"/>
    <lineage>
        <taxon>Bacteria</taxon>
        <taxon>Bacillati</taxon>
        <taxon>Actinomycetota</taxon>
        <taxon>Actinomycetes</taxon>
        <taxon>Kitasatosporales</taxon>
        <taxon>Streptomycetaceae</taxon>
        <taxon>Kitasatospora</taxon>
    </lineage>
</organism>
<accession>A0ABZ1TTI1</accession>
<evidence type="ECO:0000313" key="3">
    <source>
        <dbReference type="Proteomes" id="UP001432222"/>
    </source>
</evidence>
<evidence type="ECO:0008006" key="4">
    <source>
        <dbReference type="Google" id="ProtNLM"/>
    </source>
</evidence>
<protein>
    <recommendedName>
        <fullName evidence="4">Secreted protein</fullName>
    </recommendedName>
</protein>
<dbReference type="RefSeq" id="WP_328952667.1">
    <property type="nucleotide sequence ID" value="NZ_CP108110.1"/>
</dbReference>
<gene>
    <name evidence="2" type="ORF">OHA16_00595</name>
</gene>
<reference evidence="2" key="1">
    <citation type="submission" date="2022-10" db="EMBL/GenBank/DDBJ databases">
        <title>The complete genomes of actinobacterial strains from the NBC collection.</title>
        <authorList>
            <person name="Joergensen T.S."/>
            <person name="Alvarez Arevalo M."/>
            <person name="Sterndorff E.B."/>
            <person name="Faurdal D."/>
            <person name="Vuksanovic O."/>
            <person name="Mourched A.-S."/>
            <person name="Charusanti P."/>
            <person name="Shaw S."/>
            <person name="Blin K."/>
            <person name="Weber T."/>
        </authorList>
    </citation>
    <scope>NUCLEOTIDE SEQUENCE</scope>
    <source>
        <strain evidence="2">NBC_00222</strain>
    </source>
</reference>
<feature type="chain" id="PRO_5046763564" description="Secreted protein" evidence="1">
    <location>
        <begin position="30"/>
        <end position="250"/>
    </location>
</feature>
<proteinExistence type="predicted"/>
<sequence length="250" mass="26162">MRVLPRSAALAATAVSVAALVSPVPAATAAGTAAAPPPPAGRYLNLHQCVYHGPFLPTSFDLVTTLVPSRDGRFSAGTNISDTPVSAAVCGPGDGTYEPSVYTAAEGYDLTAGRYLNLHQCVFWSDYDQDHLTTTVGTTDVKFVAGTNVSNTRDTEPFCGGGGTDHPVPLLSSATPLDLTAGRYLNLHQCMYYYQGFRDHFTTFAPSKDGRFKAGTNISNTPDTQPSCGAGDGNFQLVPLLSGVKALPLG</sequence>
<dbReference type="Proteomes" id="UP001432222">
    <property type="component" value="Chromosome"/>
</dbReference>
<evidence type="ECO:0000313" key="2">
    <source>
        <dbReference type="EMBL" id="WUQ81590.1"/>
    </source>
</evidence>
<keyword evidence="3" id="KW-1185">Reference proteome</keyword>
<evidence type="ECO:0000256" key="1">
    <source>
        <dbReference type="SAM" id="SignalP"/>
    </source>
</evidence>
<feature type="signal peptide" evidence="1">
    <location>
        <begin position="1"/>
        <end position="29"/>
    </location>
</feature>
<keyword evidence="1" id="KW-0732">Signal</keyword>
<name>A0ABZ1TTI1_9ACTN</name>
<dbReference type="EMBL" id="CP108110">
    <property type="protein sequence ID" value="WUQ81590.1"/>
    <property type="molecule type" value="Genomic_DNA"/>
</dbReference>